<organism evidence="7 8">
    <name type="scientific">Lithohypha guttulata</name>
    <dbReference type="NCBI Taxonomy" id="1690604"/>
    <lineage>
        <taxon>Eukaryota</taxon>
        <taxon>Fungi</taxon>
        <taxon>Dikarya</taxon>
        <taxon>Ascomycota</taxon>
        <taxon>Pezizomycotina</taxon>
        <taxon>Eurotiomycetes</taxon>
        <taxon>Chaetothyriomycetidae</taxon>
        <taxon>Chaetothyriales</taxon>
        <taxon>Trichomeriaceae</taxon>
        <taxon>Lithohypha</taxon>
    </lineage>
</organism>
<evidence type="ECO:0000256" key="4">
    <source>
        <dbReference type="ARBA" id="ARBA00023002"/>
    </source>
</evidence>
<dbReference type="PANTHER" id="PTHR13789">
    <property type="entry name" value="MONOOXYGENASE"/>
    <property type="match status" value="1"/>
</dbReference>
<accession>A0AAN7YAE5</accession>
<dbReference type="Gene3D" id="3.50.50.60">
    <property type="entry name" value="FAD/NAD(P)-binding domain"/>
    <property type="match status" value="1"/>
</dbReference>
<gene>
    <name evidence="7" type="ORF">LTR05_004420</name>
</gene>
<dbReference type="SUPFAM" id="SSF51905">
    <property type="entry name" value="FAD/NAD(P)-binding domain"/>
    <property type="match status" value="1"/>
</dbReference>
<protein>
    <recommendedName>
        <fullName evidence="6">FAD-binding domain-containing protein</fullName>
    </recommendedName>
</protein>
<dbReference type="PANTHER" id="PTHR13789:SF261">
    <property type="entry name" value="HYDROXYLASE, PUTATIVE (AFU_ORTHOLOGUE AFUA_7G00590)-RELATED"/>
    <property type="match status" value="1"/>
</dbReference>
<dbReference type="InterPro" id="IPR023375">
    <property type="entry name" value="ADC_dom_sf"/>
</dbReference>
<dbReference type="Gene3D" id="2.40.400.10">
    <property type="entry name" value="Acetoacetate decarboxylase-like"/>
    <property type="match status" value="1"/>
</dbReference>
<keyword evidence="5" id="KW-0503">Monooxygenase</keyword>
<evidence type="ECO:0000259" key="6">
    <source>
        <dbReference type="Pfam" id="PF01494"/>
    </source>
</evidence>
<comment type="similarity">
    <text evidence="1">Belongs to the paxM FAD-dependent monooxygenase family.</text>
</comment>
<evidence type="ECO:0000256" key="1">
    <source>
        <dbReference type="ARBA" id="ARBA00007992"/>
    </source>
</evidence>
<evidence type="ECO:0000256" key="3">
    <source>
        <dbReference type="ARBA" id="ARBA00022827"/>
    </source>
</evidence>
<dbReference type="InterPro" id="IPR036188">
    <property type="entry name" value="FAD/NAD-bd_sf"/>
</dbReference>
<dbReference type="Pfam" id="PF01494">
    <property type="entry name" value="FAD_binding_3"/>
    <property type="match status" value="1"/>
</dbReference>
<comment type="caution">
    <text evidence="7">The sequence shown here is derived from an EMBL/GenBank/DDBJ whole genome shotgun (WGS) entry which is preliminary data.</text>
</comment>
<dbReference type="PRINTS" id="PR00420">
    <property type="entry name" value="RNGMNOXGNASE"/>
</dbReference>
<dbReference type="Proteomes" id="UP001309876">
    <property type="component" value="Unassembled WGS sequence"/>
</dbReference>
<keyword evidence="8" id="KW-1185">Reference proteome</keyword>
<reference evidence="7 8" key="1">
    <citation type="submission" date="2023-08" db="EMBL/GenBank/DDBJ databases">
        <title>Black Yeasts Isolated from many extreme environments.</title>
        <authorList>
            <person name="Coleine C."/>
            <person name="Stajich J.E."/>
            <person name="Selbmann L."/>
        </authorList>
    </citation>
    <scope>NUCLEOTIDE SEQUENCE [LARGE SCALE GENOMIC DNA]</scope>
    <source>
        <strain evidence="7 8">CCFEE 5910</strain>
    </source>
</reference>
<dbReference type="AlphaFoldDB" id="A0AAN7YAE5"/>
<evidence type="ECO:0000313" key="8">
    <source>
        <dbReference type="Proteomes" id="UP001309876"/>
    </source>
</evidence>
<dbReference type="EMBL" id="JAVRRJ010000004">
    <property type="protein sequence ID" value="KAK5085141.1"/>
    <property type="molecule type" value="Genomic_DNA"/>
</dbReference>
<evidence type="ECO:0000256" key="2">
    <source>
        <dbReference type="ARBA" id="ARBA00022630"/>
    </source>
</evidence>
<keyword evidence="2" id="KW-0285">Flavoprotein</keyword>
<keyword evidence="3" id="KW-0274">FAD</keyword>
<dbReference type="InterPro" id="IPR002938">
    <property type="entry name" value="FAD-bd"/>
</dbReference>
<dbReference type="SUPFAM" id="SSF54373">
    <property type="entry name" value="FAD-linked reductases, C-terminal domain"/>
    <property type="match status" value="1"/>
</dbReference>
<evidence type="ECO:0000313" key="7">
    <source>
        <dbReference type="EMBL" id="KAK5085141.1"/>
    </source>
</evidence>
<dbReference type="SUPFAM" id="SSF160104">
    <property type="entry name" value="Acetoacetate decarboxylase-like"/>
    <property type="match status" value="1"/>
</dbReference>
<evidence type="ECO:0000256" key="5">
    <source>
        <dbReference type="ARBA" id="ARBA00023033"/>
    </source>
</evidence>
<dbReference type="InterPro" id="IPR050493">
    <property type="entry name" value="FAD-dep_Monooxygenase_BioMet"/>
</dbReference>
<dbReference type="GO" id="GO:0071949">
    <property type="term" value="F:FAD binding"/>
    <property type="evidence" value="ECO:0007669"/>
    <property type="project" value="InterPro"/>
</dbReference>
<name>A0AAN7YAE5_9EURO</name>
<dbReference type="GO" id="GO:0004497">
    <property type="term" value="F:monooxygenase activity"/>
    <property type="evidence" value="ECO:0007669"/>
    <property type="project" value="UniProtKB-KW"/>
</dbReference>
<proteinExistence type="inferred from homology"/>
<keyword evidence="4" id="KW-0560">Oxidoreductase</keyword>
<feature type="domain" description="FAD-binding" evidence="6">
    <location>
        <begin position="16"/>
        <end position="368"/>
    </location>
</feature>
<sequence length="696" mass="76805">MAVNGVRFHQAVPPSLKVIIVGAGIGGLSAAISLRQQGHDVVIFESSRFAAEIGAAIHIPPNAHGLFKRMGIILSESGANLCNLITTFTSSGKKLSSVDTAASSHLWQDKWLLGHRVKVHNALKEQALKLGSQLNLHIPVVDVDPEDGIVKLSDGSTHQADVVVGADGVHSITRQIVVPGHPKPFSSGKSAFRFLIPRQLILDDPQTRPYVQNDGNLVMVMGSDRRLVMYPTSDNTLLNFVCIHPESETSSTSTGDWNNEANKDTLLTVFRDFHDDFLAILRKADEKSLKVWRLMDMEILPSWIRGRLALLGDAAHPFLPHQGQGAAVAIEDAAALGTVLERNLKSDEVRDRLSLYQDIRKARADTLQDYTRIAGRDETVGKVDMQKYIAFNFGYNEFDNSAQRLREWKWSRQQTSYWRMPVAFGPMPGPRQDHRGKPRDGTSSTFVTASIKIKTSRTVLQNLFPPGSKAWRFKSPGTIAYCSFSQTTLDGMEWLGGSGYNHLGLYIHGVEYVKADGSIVSGVYMPILFESLTDPIVSGRDELGMPKLYSAIDVGRSTNSYNVTASWRGQTWGHFEWNSLQEDDISNTAGKMTGDDADKGILVQRYIPAVGRELKGHAEADYAVFEDFDGVNPKPRPERTWSTTNARFSIESGCWKTLPTLHHVISRLAEIPVYEVIAAKVVSGTCVPDVSGAVRI</sequence>